<dbReference type="Pfam" id="PF11838">
    <property type="entry name" value="ERAP1_C"/>
    <property type="match status" value="1"/>
</dbReference>
<dbReference type="FunFam" id="1.10.390.10:FF:000033">
    <property type="entry name" value="Endoplasmic reticulum aminopeptidase 1b"/>
    <property type="match status" value="1"/>
</dbReference>
<dbReference type="GeneID" id="103517728"/>
<dbReference type="InterPro" id="IPR045357">
    <property type="entry name" value="Aminopeptidase_N-like_N"/>
</dbReference>
<comment type="cofactor">
    <cofactor evidence="11 12">
        <name>Zn(2+)</name>
        <dbReference type="ChEBI" id="CHEBI:29105"/>
    </cofactor>
    <text evidence="11 12">Binds 1 zinc ion per subunit.</text>
</comment>
<keyword evidence="12" id="KW-0031">Aminopeptidase</keyword>
<dbReference type="STRING" id="121845.A0A1S4ELK6"/>
<feature type="domain" description="Peptidase M1 membrane alanine aminopeptidase" evidence="13">
    <location>
        <begin position="148"/>
        <end position="239"/>
    </location>
</feature>
<dbReference type="GO" id="GO:0006508">
    <property type="term" value="P:proteolysis"/>
    <property type="evidence" value="ECO:0007669"/>
    <property type="project" value="UniProtKB-KW"/>
</dbReference>
<dbReference type="GO" id="GO:0042277">
    <property type="term" value="F:peptide binding"/>
    <property type="evidence" value="ECO:0007669"/>
    <property type="project" value="TreeGrafter"/>
</dbReference>
<comment type="similarity">
    <text evidence="2 12">Belongs to the peptidase M1 family.</text>
</comment>
<evidence type="ECO:0000256" key="3">
    <source>
        <dbReference type="ARBA" id="ARBA00022622"/>
    </source>
</evidence>
<dbReference type="AlphaFoldDB" id="A0A1S4ELK6"/>
<keyword evidence="9" id="KW-0449">Lipoprotein</keyword>
<dbReference type="Proteomes" id="UP000079169">
    <property type="component" value="Unplaced"/>
</dbReference>
<dbReference type="FunFam" id="1.25.50.20:FF:000005">
    <property type="entry name" value="Aminopeptidase N-like protein"/>
    <property type="match status" value="1"/>
</dbReference>
<evidence type="ECO:0000256" key="1">
    <source>
        <dbReference type="ARBA" id="ARBA00004609"/>
    </source>
</evidence>
<keyword evidence="3" id="KW-0325">Glycoprotein</keyword>
<dbReference type="KEGG" id="dci:103517728"/>
<evidence type="ECO:0000256" key="4">
    <source>
        <dbReference type="ARBA" id="ARBA00022670"/>
    </source>
</evidence>
<feature type="domain" description="ERAP1-like C-terminal" evidence="14">
    <location>
        <begin position="426"/>
        <end position="741"/>
    </location>
</feature>
<dbReference type="Gene3D" id="1.25.50.20">
    <property type="match status" value="1"/>
</dbReference>
<gene>
    <name evidence="17" type="primary">LOC103517728</name>
</gene>
<feature type="domain" description="Aminopeptidase N-like N-terminal" evidence="15">
    <location>
        <begin position="39"/>
        <end position="113"/>
    </location>
</feature>
<evidence type="ECO:0000256" key="12">
    <source>
        <dbReference type="RuleBase" id="RU364040"/>
    </source>
</evidence>
<accession>A0A1S4ELK6</accession>
<keyword evidence="6 12" id="KW-0378">Hydrolase</keyword>
<feature type="active site" description="Proton acceptor" evidence="10">
    <location>
        <position position="221"/>
    </location>
</feature>
<evidence type="ECO:0000256" key="8">
    <source>
        <dbReference type="ARBA" id="ARBA00023049"/>
    </source>
</evidence>
<dbReference type="PANTHER" id="PTHR11533">
    <property type="entry name" value="PROTEASE M1 ZINC METALLOPROTEASE"/>
    <property type="match status" value="1"/>
</dbReference>
<evidence type="ECO:0000313" key="16">
    <source>
        <dbReference type="Proteomes" id="UP000079169"/>
    </source>
</evidence>
<dbReference type="GO" id="GO:0005615">
    <property type="term" value="C:extracellular space"/>
    <property type="evidence" value="ECO:0007669"/>
    <property type="project" value="TreeGrafter"/>
</dbReference>
<dbReference type="InterPro" id="IPR042097">
    <property type="entry name" value="Aminopeptidase_N-like_N_sf"/>
</dbReference>
<dbReference type="SUPFAM" id="SSF55486">
    <property type="entry name" value="Metalloproteases ('zincins'), catalytic domain"/>
    <property type="match status" value="1"/>
</dbReference>
<evidence type="ECO:0000256" key="5">
    <source>
        <dbReference type="ARBA" id="ARBA00022723"/>
    </source>
</evidence>
<sequence>IHGCLHFEENFAEKKLLKNIPTYVGITCESVYPVKILPYLATTHFEPTYARSAFPCFDEPQFKARFKMSIFRDRFHISLFNMPITSTDDVGFYMGTGLLRDDFQESVEMSTYLVAFVVCDYQAITDVTAKGVSVSVYAPPDLLPQAKFALNTSTHMMDFYEEFFGVPYPLPKQDLIAIPDFGTGAMENWGLITYRETSILYDEQETSASGHNWVAVVVAHELAHQWFGNLVTMRWWNDLLGSAKDVNSVLWKKQSNVKMNDHDVDDVAFLTGVNHYQSQNGIHKRSLYEHNGVAVCSQNRALIIASVVLSILFLSSLIIAYVGPQNDCPCIGEKPVFLQDEDLNGAKRPVIPIATSGEVFPWNNVRLPTFAHPLRYVINIHPNLTTLDVKVYHFKKIRNLGGYKEQEIVWMNMTDVTFKLPNSIKWIKANVNQSGFYRVTYDDHLWDALIQALKTNHEVFSPADRASLIDDAFTLSRAGLVNATVPLELSTYLLKEKDYVPWATALEHFQHWSTSLSEASPYRLFEQYVKKLLTPISHHIGWEDTGSHLEKLMRSDILAAAVLVGVDTVVKESKSKFNGWMEKGFRIPPNLREVVYYAGIKYGGVKEWQNCWAKYNSTRVPSERKLLLKVLGASRDPWILQRYLLATLDRDVIKPQDVKDVLSVVASNPEGNFLAWRHLKAHWKGLQNLFGNGTFSMGALIGVVTSHFSAPYDLHEVKAFFKDMDVGSGARSLEQSLETIELNIHWVRRNEEPIFQWLSSYLQ</sequence>
<feature type="non-terminal residue" evidence="17">
    <location>
        <position position="1"/>
    </location>
</feature>
<evidence type="ECO:0000256" key="10">
    <source>
        <dbReference type="PIRSR" id="PIRSR634016-1"/>
    </source>
</evidence>
<dbReference type="InterPro" id="IPR001930">
    <property type="entry name" value="Peptidase_M1"/>
</dbReference>
<dbReference type="RefSeq" id="XP_017303049.1">
    <property type="nucleotide sequence ID" value="XM_017447560.2"/>
</dbReference>
<evidence type="ECO:0000256" key="6">
    <source>
        <dbReference type="ARBA" id="ARBA00022801"/>
    </source>
</evidence>
<dbReference type="EC" id="3.4.11.-" evidence="12"/>
<dbReference type="GO" id="GO:0098552">
    <property type="term" value="C:side of membrane"/>
    <property type="evidence" value="ECO:0007669"/>
    <property type="project" value="UniProtKB-KW"/>
</dbReference>
<organism evidence="16 17">
    <name type="scientific">Diaphorina citri</name>
    <name type="common">Asian citrus psyllid</name>
    <dbReference type="NCBI Taxonomy" id="121845"/>
    <lineage>
        <taxon>Eukaryota</taxon>
        <taxon>Metazoa</taxon>
        <taxon>Ecdysozoa</taxon>
        <taxon>Arthropoda</taxon>
        <taxon>Hexapoda</taxon>
        <taxon>Insecta</taxon>
        <taxon>Pterygota</taxon>
        <taxon>Neoptera</taxon>
        <taxon>Paraneoptera</taxon>
        <taxon>Hemiptera</taxon>
        <taxon>Sternorrhyncha</taxon>
        <taxon>Psylloidea</taxon>
        <taxon>Psyllidae</taxon>
        <taxon>Diaphorininae</taxon>
        <taxon>Diaphorina</taxon>
    </lineage>
</organism>
<dbReference type="PRINTS" id="PR00756">
    <property type="entry name" value="ALADIPTASE"/>
</dbReference>
<evidence type="ECO:0000313" key="17">
    <source>
        <dbReference type="RefSeq" id="XP_017303049.1"/>
    </source>
</evidence>
<keyword evidence="7 11" id="KW-0862">Zinc</keyword>
<dbReference type="Pfam" id="PF17900">
    <property type="entry name" value="Peptidase_M1_N"/>
    <property type="match status" value="1"/>
</dbReference>
<dbReference type="GO" id="GO:0005886">
    <property type="term" value="C:plasma membrane"/>
    <property type="evidence" value="ECO:0007669"/>
    <property type="project" value="UniProtKB-SubCell"/>
</dbReference>
<reference evidence="17" key="1">
    <citation type="submission" date="2025-08" db="UniProtKB">
        <authorList>
            <consortium name="RefSeq"/>
        </authorList>
    </citation>
    <scope>IDENTIFICATION</scope>
</reference>
<dbReference type="GO" id="GO:0043171">
    <property type="term" value="P:peptide catabolic process"/>
    <property type="evidence" value="ECO:0007669"/>
    <property type="project" value="TreeGrafter"/>
</dbReference>
<evidence type="ECO:0000256" key="2">
    <source>
        <dbReference type="ARBA" id="ARBA00010136"/>
    </source>
</evidence>
<evidence type="ECO:0000256" key="7">
    <source>
        <dbReference type="ARBA" id="ARBA00022833"/>
    </source>
</evidence>
<protein>
    <recommendedName>
        <fullName evidence="12">Aminopeptidase</fullName>
        <ecNumber evidence="12">3.4.11.-</ecNumber>
    </recommendedName>
</protein>
<evidence type="ECO:0000256" key="11">
    <source>
        <dbReference type="PIRSR" id="PIRSR634016-3"/>
    </source>
</evidence>
<dbReference type="InterPro" id="IPR027268">
    <property type="entry name" value="Peptidase_M4/M1_CTD_sf"/>
</dbReference>
<dbReference type="Gene3D" id="2.60.40.1730">
    <property type="entry name" value="tricorn interacting facor f3 domain"/>
    <property type="match status" value="1"/>
</dbReference>
<keyword evidence="3" id="KW-0336">GPI-anchor</keyword>
<comment type="subcellular location">
    <subcellularLocation>
        <location evidence="1">Cell membrane</location>
        <topology evidence="1">Lipid-anchor</topology>
        <topology evidence="1">GPI-anchor</topology>
    </subcellularLocation>
</comment>
<keyword evidence="8 12" id="KW-0482">Metalloprotease</keyword>
<feature type="binding site" evidence="11">
    <location>
        <position position="224"/>
    </location>
    <ligand>
        <name>Zn(2+)</name>
        <dbReference type="ChEBI" id="CHEBI:29105"/>
        <note>catalytic</note>
    </ligand>
</feature>
<proteinExistence type="inferred from homology"/>
<dbReference type="CDD" id="cd09601">
    <property type="entry name" value="M1_APN-Q_like"/>
    <property type="match status" value="1"/>
</dbReference>
<evidence type="ECO:0000256" key="9">
    <source>
        <dbReference type="ARBA" id="ARBA00023288"/>
    </source>
</evidence>
<keyword evidence="3" id="KW-0472">Membrane</keyword>
<keyword evidence="4 12" id="KW-0645">Protease</keyword>
<dbReference type="PaxDb" id="121845-A0A1S4ELK6"/>
<evidence type="ECO:0000259" key="14">
    <source>
        <dbReference type="Pfam" id="PF11838"/>
    </source>
</evidence>
<evidence type="ECO:0000259" key="13">
    <source>
        <dbReference type="Pfam" id="PF01433"/>
    </source>
</evidence>
<name>A0A1S4ELK6_DIACI</name>
<dbReference type="Gene3D" id="2.60.40.1910">
    <property type="match status" value="1"/>
</dbReference>
<keyword evidence="5 11" id="KW-0479">Metal-binding</keyword>
<dbReference type="GO" id="GO:0008270">
    <property type="term" value="F:zinc ion binding"/>
    <property type="evidence" value="ECO:0007669"/>
    <property type="project" value="UniProtKB-UniRule"/>
</dbReference>
<feature type="binding site" evidence="11">
    <location>
        <position position="220"/>
    </location>
    <ligand>
        <name>Zn(2+)</name>
        <dbReference type="ChEBI" id="CHEBI:29105"/>
        <note>catalytic</note>
    </ligand>
</feature>
<dbReference type="GO" id="GO:0070006">
    <property type="term" value="F:metalloaminopeptidase activity"/>
    <property type="evidence" value="ECO:0007669"/>
    <property type="project" value="TreeGrafter"/>
</dbReference>
<dbReference type="InterPro" id="IPR050344">
    <property type="entry name" value="Peptidase_M1_aminopeptidases"/>
</dbReference>
<dbReference type="InterPro" id="IPR024571">
    <property type="entry name" value="ERAP1-like_C_dom"/>
</dbReference>
<keyword evidence="16" id="KW-1185">Reference proteome</keyword>
<dbReference type="InterPro" id="IPR014782">
    <property type="entry name" value="Peptidase_M1_dom"/>
</dbReference>
<dbReference type="GO" id="GO:0005737">
    <property type="term" value="C:cytoplasm"/>
    <property type="evidence" value="ECO:0007669"/>
    <property type="project" value="TreeGrafter"/>
</dbReference>
<dbReference type="InterPro" id="IPR034016">
    <property type="entry name" value="M1_APN-typ"/>
</dbReference>
<dbReference type="Gene3D" id="1.10.390.10">
    <property type="entry name" value="Neutral Protease Domain 2"/>
    <property type="match status" value="1"/>
</dbReference>
<dbReference type="PANTHER" id="PTHR11533:SF299">
    <property type="entry name" value="AMINOPEPTIDASE"/>
    <property type="match status" value="1"/>
</dbReference>
<evidence type="ECO:0000259" key="15">
    <source>
        <dbReference type="Pfam" id="PF17900"/>
    </source>
</evidence>
<dbReference type="SUPFAM" id="SSF63737">
    <property type="entry name" value="Leukotriene A4 hydrolase N-terminal domain"/>
    <property type="match status" value="1"/>
</dbReference>
<dbReference type="Pfam" id="PF01433">
    <property type="entry name" value="Peptidase_M1"/>
    <property type="match status" value="1"/>
</dbReference>